<keyword evidence="3 14" id="KW-0813">Transport</keyword>
<comment type="caution">
    <text evidence="19">The sequence shown here is derived from an EMBL/GenBank/DDBJ whole genome shotgun (WGS) entry which is preliminary data.</text>
</comment>
<dbReference type="Gene3D" id="2.40.170.20">
    <property type="entry name" value="TonB-dependent receptor, beta-barrel domain"/>
    <property type="match status" value="1"/>
</dbReference>
<keyword evidence="4 14" id="KW-1134">Transmembrane beta strand</keyword>
<feature type="domain" description="TonB-dependent receptor plug" evidence="18">
    <location>
        <begin position="135"/>
        <end position="225"/>
    </location>
</feature>
<dbReference type="PANTHER" id="PTHR32552:SF68">
    <property type="entry name" value="FERRICHROME OUTER MEMBRANE TRANSPORTER_PHAGE RECEPTOR"/>
    <property type="match status" value="1"/>
</dbReference>
<dbReference type="InterPro" id="IPR012910">
    <property type="entry name" value="Plug_dom"/>
</dbReference>
<dbReference type="InterPro" id="IPR010105">
    <property type="entry name" value="TonB_sidphr_rcpt"/>
</dbReference>
<evidence type="ECO:0000313" key="19">
    <source>
        <dbReference type="EMBL" id="MET7001272.1"/>
    </source>
</evidence>
<evidence type="ECO:0000256" key="1">
    <source>
        <dbReference type="ARBA" id="ARBA00004571"/>
    </source>
</evidence>
<reference evidence="19 20" key="1">
    <citation type="submission" date="2024-06" db="EMBL/GenBank/DDBJ databases">
        <title>Chitinophaga defluvii sp. nov., isolated from municipal sewage.</title>
        <authorList>
            <person name="Zhang L."/>
        </authorList>
    </citation>
    <scope>NUCLEOTIDE SEQUENCE [LARGE SCALE GENOMIC DNA]</scope>
    <source>
        <strain evidence="19 20">H8</strain>
    </source>
</reference>
<keyword evidence="12 19" id="KW-0675">Receptor</keyword>
<keyword evidence="6 14" id="KW-0812">Transmembrane</keyword>
<dbReference type="PROSITE" id="PS52016">
    <property type="entry name" value="TONB_DEPENDENT_REC_3"/>
    <property type="match status" value="1"/>
</dbReference>
<dbReference type="Gene3D" id="2.170.130.10">
    <property type="entry name" value="TonB-dependent receptor, plug domain"/>
    <property type="match status" value="1"/>
</dbReference>
<evidence type="ECO:0000256" key="8">
    <source>
        <dbReference type="ARBA" id="ARBA00023004"/>
    </source>
</evidence>
<evidence type="ECO:0000256" key="5">
    <source>
        <dbReference type="ARBA" id="ARBA00022496"/>
    </source>
</evidence>
<name>A0ABV2TF44_9BACT</name>
<dbReference type="PANTHER" id="PTHR32552">
    <property type="entry name" value="FERRICHROME IRON RECEPTOR-RELATED"/>
    <property type="match status" value="1"/>
</dbReference>
<dbReference type="Proteomes" id="UP001549749">
    <property type="component" value="Unassembled WGS sequence"/>
</dbReference>
<keyword evidence="13 14" id="KW-0998">Cell outer membrane</keyword>
<dbReference type="EMBL" id="JBEXAC010000003">
    <property type="protein sequence ID" value="MET7001272.1"/>
    <property type="molecule type" value="Genomic_DNA"/>
</dbReference>
<protein>
    <submittedName>
        <fullName evidence="19">TonB-dependent receptor</fullName>
    </submittedName>
</protein>
<evidence type="ECO:0000259" key="18">
    <source>
        <dbReference type="Pfam" id="PF07715"/>
    </source>
</evidence>
<evidence type="ECO:0000256" key="6">
    <source>
        <dbReference type="ARBA" id="ARBA00022692"/>
    </source>
</evidence>
<evidence type="ECO:0000256" key="15">
    <source>
        <dbReference type="RuleBase" id="RU003357"/>
    </source>
</evidence>
<keyword evidence="8" id="KW-0408">Iron</keyword>
<evidence type="ECO:0000259" key="17">
    <source>
        <dbReference type="Pfam" id="PF00593"/>
    </source>
</evidence>
<gene>
    <name evidence="19" type="ORF">ABR189_28070</name>
</gene>
<dbReference type="InterPro" id="IPR008969">
    <property type="entry name" value="CarboxyPept-like_regulatory"/>
</dbReference>
<dbReference type="InterPro" id="IPR000531">
    <property type="entry name" value="Beta-barrel_TonB"/>
</dbReference>
<organism evidence="19 20">
    <name type="scientific">Chitinophaga defluvii</name>
    <dbReference type="NCBI Taxonomy" id="3163343"/>
    <lineage>
        <taxon>Bacteria</taxon>
        <taxon>Pseudomonadati</taxon>
        <taxon>Bacteroidota</taxon>
        <taxon>Chitinophagia</taxon>
        <taxon>Chitinophagales</taxon>
        <taxon>Chitinophagaceae</taxon>
        <taxon>Chitinophaga</taxon>
    </lineage>
</organism>
<comment type="similarity">
    <text evidence="2 14 15">Belongs to the TonB-dependent receptor family.</text>
</comment>
<evidence type="ECO:0000256" key="13">
    <source>
        <dbReference type="ARBA" id="ARBA00023237"/>
    </source>
</evidence>
<evidence type="ECO:0000256" key="14">
    <source>
        <dbReference type="PROSITE-ProRule" id="PRU01360"/>
    </source>
</evidence>
<feature type="chain" id="PRO_5047497919" evidence="16">
    <location>
        <begin position="19"/>
        <end position="772"/>
    </location>
</feature>
<keyword evidence="20" id="KW-1185">Reference proteome</keyword>
<sequence>MKGIFTLVACLFVITAAAQNTSIIRGVVKTADGIPAGFVSVGLKGTSKGAVTNNYGQFEIKKVAPGKYVLKASFTGLQTQETMVTIAANEILTLPDIVLKENETQLKEVMINGVNNKRLVNKESGYIARMPLKNLENPQVYTVIGKEIIKQQVITNIADAFNAGSSAAPASYPSGGIAIVSRGFLTEINARNGLPTTSGRSQPDIVNVERIEILKGPSGTLFGGSVSSFGGVVNLVTKKPVEGFLGEVSYNVGSFGLNRVTADINTPFNKEETALFRINASLHRENSFRNAGHNNSFVIAPSFSYKVNDRLTFFADIEIQRADQTRMTYTQNPGLLFKHVKEIPLGYDQTLFGNDIDAQTFSSKYFAEARYKISDNWTAVTNASFVSENVLSSYQSYTRWLNNNEVVRSVGLWGPIYNNYTTVQQNFNGSFKTGVLKHKILMGLDYSNYITTREGWSTTVIDTVNILKDYKLLKKAKVDAAFVNGSKDYSWKGKTNNSSYGAYVSDVVSLGDRLYAMLSLRFDRFEQSDKAAAPSSYNQNSLTPKLGLVYQPVKEQVSLFANYMSGFQNIAPIEQPDGRLFVVSPIYAKQWEAGIKTDAFQHKLITTLSYYSIAIDNAIRTDGERFTFQDGKQNSKGIELEVAAQLLEGLNLLGAYGYNENKYIRATSNEGKIAANAPNNLVNYWISYQFNRTGLKGLGIGAGGNYVDKIFATADNTFYVPAYHVLNATLFYETTQWRLGIKLNNLSNEKYWDSYGYAQKPRNVVCNLTFKF</sequence>
<dbReference type="Pfam" id="PF00593">
    <property type="entry name" value="TonB_dep_Rec_b-barrel"/>
    <property type="match status" value="1"/>
</dbReference>
<dbReference type="Pfam" id="PF07715">
    <property type="entry name" value="Plug"/>
    <property type="match status" value="1"/>
</dbReference>
<evidence type="ECO:0000256" key="4">
    <source>
        <dbReference type="ARBA" id="ARBA00022452"/>
    </source>
</evidence>
<dbReference type="SUPFAM" id="SSF49464">
    <property type="entry name" value="Carboxypeptidase regulatory domain-like"/>
    <property type="match status" value="1"/>
</dbReference>
<dbReference type="InterPro" id="IPR036942">
    <property type="entry name" value="Beta-barrel_TonB_sf"/>
</dbReference>
<feature type="signal peptide" evidence="16">
    <location>
        <begin position="1"/>
        <end position="18"/>
    </location>
</feature>
<keyword evidence="9" id="KW-0406">Ion transport</keyword>
<evidence type="ECO:0000313" key="20">
    <source>
        <dbReference type="Proteomes" id="UP001549749"/>
    </source>
</evidence>
<evidence type="ECO:0000256" key="16">
    <source>
        <dbReference type="SAM" id="SignalP"/>
    </source>
</evidence>
<evidence type="ECO:0000256" key="9">
    <source>
        <dbReference type="ARBA" id="ARBA00023065"/>
    </source>
</evidence>
<feature type="domain" description="TonB-dependent receptor-like beta-barrel" evidence="17">
    <location>
        <begin position="351"/>
        <end position="746"/>
    </location>
</feature>
<comment type="subcellular location">
    <subcellularLocation>
        <location evidence="1 14">Cell outer membrane</location>
        <topology evidence="1 14">Multi-pass membrane protein</topology>
    </subcellularLocation>
</comment>
<dbReference type="Pfam" id="PF13715">
    <property type="entry name" value="CarbopepD_reg_2"/>
    <property type="match status" value="1"/>
</dbReference>
<keyword evidence="7 16" id="KW-0732">Signal</keyword>
<proteinExistence type="inferred from homology"/>
<dbReference type="Gene3D" id="2.60.40.1120">
    <property type="entry name" value="Carboxypeptidase-like, regulatory domain"/>
    <property type="match status" value="1"/>
</dbReference>
<evidence type="ECO:0000256" key="2">
    <source>
        <dbReference type="ARBA" id="ARBA00009810"/>
    </source>
</evidence>
<evidence type="ECO:0000256" key="11">
    <source>
        <dbReference type="ARBA" id="ARBA00023136"/>
    </source>
</evidence>
<dbReference type="InterPro" id="IPR037066">
    <property type="entry name" value="Plug_dom_sf"/>
</dbReference>
<keyword evidence="10 15" id="KW-0798">TonB box</keyword>
<evidence type="ECO:0000256" key="10">
    <source>
        <dbReference type="ARBA" id="ARBA00023077"/>
    </source>
</evidence>
<evidence type="ECO:0000256" key="12">
    <source>
        <dbReference type="ARBA" id="ARBA00023170"/>
    </source>
</evidence>
<keyword evidence="11 14" id="KW-0472">Membrane</keyword>
<keyword evidence="5" id="KW-0410">Iron transport</keyword>
<dbReference type="InterPro" id="IPR039426">
    <property type="entry name" value="TonB-dep_rcpt-like"/>
</dbReference>
<dbReference type="RefSeq" id="WP_354663844.1">
    <property type="nucleotide sequence ID" value="NZ_JBEXAC010000003.1"/>
</dbReference>
<dbReference type="NCBIfam" id="TIGR01783">
    <property type="entry name" value="TonB-siderophor"/>
    <property type="match status" value="1"/>
</dbReference>
<dbReference type="SUPFAM" id="SSF56935">
    <property type="entry name" value="Porins"/>
    <property type="match status" value="1"/>
</dbReference>
<evidence type="ECO:0000256" key="3">
    <source>
        <dbReference type="ARBA" id="ARBA00022448"/>
    </source>
</evidence>
<evidence type="ECO:0000256" key="7">
    <source>
        <dbReference type="ARBA" id="ARBA00022729"/>
    </source>
</evidence>
<dbReference type="CDD" id="cd01347">
    <property type="entry name" value="ligand_gated_channel"/>
    <property type="match status" value="1"/>
</dbReference>
<accession>A0ABV2TF44</accession>